<gene>
    <name evidence="2" type="ORF">OHA91_26360</name>
</gene>
<feature type="transmembrane region" description="Helical" evidence="1">
    <location>
        <begin position="75"/>
        <end position="102"/>
    </location>
</feature>
<proteinExistence type="predicted"/>
<keyword evidence="1" id="KW-0472">Membrane</keyword>
<protein>
    <submittedName>
        <fullName evidence="2">Uncharacterized protein</fullName>
    </submittedName>
</protein>
<sequence>MTTNPMPRPPYERRQWLAVAVLFTVLAPAAAWLGQALSYGPGAPGPYALFYVVPFALVAATWIPPRTDAQRRRRFALGSAGCLLALFYPNVLLVTWLVLWALTAS</sequence>
<name>A0ABZ1QGC1_9ACTN</name>
<evidence type="ECO:0000256" key="1">
    <source>
        <dbReference type="SAM" id="Phobius"/>
    </source>
</evidence>
<accession>A0ABZ1QGC1</accession>
<organism evidence="2 3">
    <name type="scientific">Streptomyces erythrochromogenes</name>
    <dbReference type="NCBI Taxonomy" id="285574"/>
    <lineage>
        <taxon>Bacteria</taxon>
        <taxon>Bacillati</taxon>
        <taxon>Actinomycetota</taxon>
        <taxon>Actinomycetes</taxon>
        <taxon>Kitasatosporales</taxon>
        <taxon>Streptomycetaceae</taxon>
        <taxon>Streptomyces</taxon>
    </lineage>
</organism>
<dbReference type="GeneID" id="95499638"/>
<feature type="transmembrane region" description="Helical" evidence="1">
    <location>
        <begin position="46"/>
        <end position="63"/>
    </location>
</feature>
<reference evidence="2" key="1">
    <citation type="submission" date="2022-10" db="EMBL/GenBank/DDBJ databases">
        <title>The complete genomes of actinobacterial strains from the NBC collection.</title>
        <authorList>
            <person name="Joergensen T.S."/>
            <person name="Alvarez Arevalo M."/>
            <person name="Sterndorff E.B."/>
            <person name="Faurdal D."/>
            <person name="Vuksanovic O."/>
            <person name="Mourched A.-S."/>
            <person name="Charusanti P."/>
            <person name="Shaw S."/>
            <person name="Blin K."/>
            <person name="Weber T."/>
        </authorList>
    </citation>
    <scope>NUCLEOTIDE SEQUENCE</scope>
    <source>
        <strain evidence="2">NBC_00303</strain>
    </source>
</reference>
<keyword evidence="1" id="KW-1133">Transmembrane helix</keyword>
<dbReference type="EMBL" id="CP108036">
    <property type="protein sequence ID" value="WUN81716.1"/>
    <property type="molecule type" value="Genomic_DNA"/>
</dbReference>
<dbReference type="RefSeq" id="WP_031146181.1">
    <property type="nucleotide sequence ID" value="NZ_CP108036.1"/>
</dbReference>
<evidence type="ECO:0000313" key="2">
    <source>
        <dbReference type="EMBL" id="WUN81716.1"/>
    </source>
</evidence>
<keyword evidence="3" id="KW-1185">Reference proteome</keyword>
<dbReference type="Proteomes" id="UP001432312">
    <property type="component" value="Chromosome"/>
</dbReference>
<evidence type="ECO:0000313" key="3">
    <source>
        <dbReference type="Proteomes" id="UP001432312"/>
    </source>
</evidence>
<keyword evidence="1" id="KW-0812">Transmembrane</keyword>